<evidence type="ECO:0000313" key="1">
    <source>
        <dbReference type="EMBL" id="KAH9413741.1"/>
    </source>
</evidence>
<gene>
    <name evidence="1" type="ORF">DERP_012074</name>
</gene>
<protein>
    <submittedName>
        <fullName evidence="1">Uncharacterized protein</fullName>
    </submittedName>
</protein>
<name>A0ABQ8IU63_DERPT</name>
<reference evidence="1 2" key="2">
    <citation type="journal article" date="2022" name="Mol. Biol. Evol.">
        <title>Comparative Genomics Reveals Insights into the Divergent Evolution of Astigmatic Mites and Household Pest Adaptations.</title>
        <authorList>
            <person name="Xiong Q."/>
            <person name="Wan A.T."/>
            <person name="Liu X."/>
            <person name="Fung C.S."/>
            <person name="Xiao X."/>
            <person name="Malainual N."/>
            <person name="Hou J."/>
            <person name="Wang L."/>
            <person name="Wang M."/>
            <person name="Yang K.Y."/>
            <person name="Cui Y."/>
            <person name="Leung E.L."/>
            <person name="Nong W."/>
            <person name="Shin S.K."/>
            <person name="Au S.W."/>
            <person name="Jeong K.Y."/>
            <person name="Chew F.T."/>
            <person name="Hui J.H."/>
            <person name="Leung T.F."/>
            <person name="Tungtrongchitr A."/>
            <person name="Zhong N."/>
            <person name="Liu Z."/>
            <person name="Tsui S.K."/>
        </authorList>
    </citation>
    <scope>NUCLEOTIDE SEQUENCE [LARGE SCALE GENOMIC DNA]</scope>
    <source>
        <strain evidence="1">Derp</strain>
    </source>
</reference>
<feature type="non-terminal residue" evidence="1">
    <location>
        <position position="1"/>
    </location>
</feature>
<keyword evidence="2" id="KW-1185">Reference proteome</keyword>
<proteinExistence type="predicted"/>
<comment type="caution">
    <text evidence="1">The sequence shown here is derived from an EMBL/GenBank/DDBJ whole genome shotgun (WGS) entry which is preliminary data.</text>
</comment>
<reference evidence="1 2" key="1">
    <citation type="journal article" date="2018" name="J. Allergy Clin. Immunol.">
        <title>High-quality assembly of Dermatophagoides pteronyssinus genome and transcriptome reveals a wide range of novel allergens.</title>
        <authorList>
            <person name="Liu X.Y."/>
            <person name="Yang K.Y."/>
            <person name="Wang M.Q."/>
            <person name="Kwok J.S."/>
            <person name="Zeng X."/>
            <person name="Yang Z."/>
            <person name="Xiao X.J."/>
            <person name="Lau C.P."/>
            <person name="Li Y."/>
            <person name="Huang Z.M."/>
            <person name="Ba J.G."/>
            <person name="Yim A.K."/>
            <person name="Ouyang C.Y."/>
            <person name="Ngai S.M."/>
            <person name="Chan T.F."/>
            <person name="Leung E.L."/>
            <person name="Liu L."/>
            <person name="Liu Z.G."/>
            <person name="Tsui S.K."/>
        </authorList>
    </citation>
    <scope>NUCLEOTIDE SEQUENCE [LARGE SCALE GENOMIC DNA]</scope>
    <source>
        <strain evidence="1">Derp</strain>
    </source>
</reference>
<dbReference type="EMBL" id="NJHN03000119">
    <property type="protein sequence ID" value="KAH9413741.1"/>
    <property type="molecule type" value="Genomic_DNA"/>
</dbReference>
<organism evidence="1 2">
    <name type="scientific">Dermatophagoides pteronyssinus</name>
    <name type="common">European house dust mite</name>
    <dbReference type="NCBI Taxonomy" id="6956"/>
    <lineage>
        <taxon>Eukaryota</taxon>
        <taxon>Metazoa</taxon>
        <taxon>Ecdysozoa</taxon>
        <taxon>Arthropoda</taxon>
        <taxon>Chelicerata</taxon>
        <taxon>Arachnida</taxon>
        <taxon>Acari</taxon>
        <taxon>Acariformes</taxon>
        <taxon>Sarcoptiformes</taxon>
        <taxon>Astigmata</taxon>
        <taxon>Psoroptidia</taxon>
        <taxon>Analgoidea</taxon>
        <taxon>Pyroglyphidae</taxon>
        <taxon>Dermatophagoidinae</taxon>
        <taxon>Dermatophagoides</taxon>
    </lineage>
</organism>
<accession>A0ABQ8IU63</accession>
<sequence length="48" mass="6033">LSGYKSRARMHPKCLFRPCESFSIEVFKLANHDHYRLPYRQRYRHHHY</sequence>
<dbReference type="Proteomes" id="UP000887458">
    <property type="component" value="Unassembled WGS sequence"/>
</dbReference>
<evidence type="ECO:0000313" key="2">
    <source>
        <dbReference type="Proteomes" id="UP000887458"/>
    </source>
</evidence>